<keyword evidence="1" id="KW-0812">Transmembrane</keyword>
<name>A0ABZ0TEQ2_9SPHI</name>
<keyword evidence="1" id="KW-0472">Membrane</keyword>
<proteinExistence type="inferred from homology"/>
<dbReference type="Proteomes" id="UP001324380">
    <property type="component" value="Chromosome"/>
</dbReference>
<evidence type="ECO:0000256" key="1">
    <source>
        <dbReference type="PROSITE-ProRule" id="PRU01360"/>
    </source>
</evidence>
<keyword evidence="4" id="KW-1185">Reference proteome</keyword>
<dbReference type="InterPro" id="IPR039426">
    <property type="entry name" value="TonB-dep_rcpt-like"/>
</dbReference>
<dbReference type="NCBIfam" id="TIGR04057">
    <property type="entry name" value="SusC_RagA_signa"/>
    <property type="match status" value="1"/>
</dbReference>
<dbReference type="InterPro" id="IPR008969">
    <property type="entry name" value="CarboxyPept-like_regulatory"/>
</dbReference>
<keyword evidence="1" id="KW-0998">Cell outer membrane</keyword>
<dbReference type="InterPro" id="IPR023996">
    <property type="entry name" value="TonB-dep_OMP_SusC/RagA"/>
</dbReference>
<dbReference type="Pfam" id="PF13715">
    <property type="entry name" value="CarbopepD_reg_2"/>
    <property type="match status" value="1"/>
</dbReference>
<comment type="similarity">
    <text evidence="1">Belongs to the TonB-dependent receptor family.</text>
</comment>
<accession>A0ABZ0TEQ2</accession>
<evidence type="ECO:0000313" key="3">
    <source>
        <dbReference type="EMBL" id="WPU91468.1"/>
    </source>
</evidence>
<feature type="domain" description="TonB-dependent receptor plug" evidence="2">
    <location>
        <begin position="163"/>
        <end position="269"/>
    </location>
</feature>
<evidence type="ECO:0000313" key="4">
    <source>
        <dbReference type="Proteomes" id="UP001324380"/>
    </source>
</evidence>
<dbReference type="Gene3D" id="2.170.130.10">
    <property type="entry name" value="TonB-dependent receptor, plug domain"/>
    <property type="match status" value="1"/>
</dbReference>
<gene>
    <name evidence="3" type="ORF">SNE25_19300</name>
</gene>
<organism evidence="3 4">
    <name type="scientific">Mucilaginibacter sabulilitoris</name>
    <dbReference type="NCBI Taxonomy" id="1173583"/>
    <lineage>
        <taxon>Bacteria</taxon>
        <taxon>Pseudomonadati</taxon>
        <taxon>Bacteroidota</taxon>
        <taxon>Sphingobacteriia</taxon>
        <taxon>Sphingobacteriales</taxon>
        <taxon>Sphingobacteriaceae</taxon>
        <taxon>Mucilaginibacter</taxon>
    </lineage>
</organism>
<dbReference type="InterPro" id="IPR023997">
    <property type="entry name" value="TonB-dep_OMP_SusC/RagA_CS"/>
</dbReference>
<dbReference type="InterPro" id="IPR037066">
    <property type="entry name" value="Plug_dom_sf"/>
</dbReference>
<dbReference type="SUPFAM" id="SSF56935">
    <property type="entry name" value="Porins"/>
    <property type="match status" value="1"/>
</dbReference>
<dbReference type="RefSeq" id="WP_321560634.1">
    <property type="nucleotide sequence ID" value="NZ_CP139558.1"/>
</dbReference>
<dbReference type="Pfam" id="PF07715">
    <property type="entry name" value="Plug"/>
    <property type="match status" value="1"/>
</dbReference>
<dbReference type="NCBIfam" id="TIGR04056">
    <property type="entry name" value="OMP_RagA_SusC"/>
    <property type="match status" value="1"/>
</dbReference>
<evidence type="ECO:0000259" key="2">
    <source>
        <dbReference type="Pfam" id="PF07715"/>
    </source>
</evidence>
<keyword evidence="1" id="KW-0813">Transport</keyword>
<reference evidence="3 4" key="1">
    <citation type="submission" date="2023-11" db="EMBL/GenBank/DDBJ databases">
        <title>Analysis of the Genomes of Mucilaginibacter gossypii cycad 4 and M. sabulilitoris SNA2: microbes with the potential for plant growth promotion.</title>
        <authorList>
            <person name="Hirsch A.M."/>
            <person name="Humm E."/>
            <person name="Rubbi M."/>
            <person name="Del Vecchio G."/>
            <person name="Ha S.M."/>
            <person name="Pellegrini M."/>
            <person name="Gunsalus R.P."/>
        </authorList>
    </citation>
    <scope>NUCLEOTIDE SEQUENCE [LARGE SCALE GENOMIC DNA]</scope>
    <source>
        <strain evidence="3 4">SNA2</strain>
    </source>
</reference>
<protein>
    <submittedName>
        <fullName evidence="3">TonB-dependent receptor</fullName>
    </submittedName>
</protein>
<sequence length="1069" mass="118087">MRISTKPRVLDIEPPVNLKTSFYITKKYRVLLLLMMGIGQIVTITKASAKNTVNINHNSIYITPVSAPSFVLSGTVVDEKDEILPGATVKVLGSQKGTITDVYGKFLIEVPNENDSIAVTFVGYKTQHIRVGNRRTIRVKLVPDEAGRKLNDVVVVGFGTQKKVSVTGAVSTVKISDLQQISTPSLSNAIGGRLPGIITRQSSGEPGYDASSVYIRGFGTTSGGRAPLILVDGVERDMNNLNIQEVESFSVLKDASATAVYGIRGANGVILINTKRGAEGRPKVTFRTESAMLTALRLPDFINSYEYAVLANEATANVGKPAFFTPEEVQKYKDHSDPFLYPDVNWIDATLKKNTFQTINNLSLQGGNQTFKYFTNVGYTIQDGIYKEDPTIPYPTNTSVKRYNFRSNVDVSLSKSFSIALNLGGIISNGNYPGSSAGVIYDALNYTPNNSYPFKNPDGSIPGKGTFLSESPYTRTTQEGYQKQFRTTLQSSLGTKWDLSSLVTPGLSLNGLFSYDYFNETDNTRHKIPSTYQYLGKDADGKEQYKLIQTETALGFGYGSLTNRAVYLETSVNYERKFGKSSVSGLLLGNRREYINLSAIYPGLASIDNIPFRRQGLASRVTYDYDSRYLLEFNGGYNGSENFPAGKRYGFFPSGAFGWIVSNEKFWNKSVISSLKLRGSYGKVGNDQIGGSRFLFQTTINKSADNYPFGSSQAYPTGAFAESRIGNEDVSWETSTKANLGLDMEMFNGKIVLQVDAFREHRTGILLQRQQIPSSAGFGGNIPYANLGIVNNKGIDGNIQIRNRTESGFYYAFQGNFTFARNKIVEDDSPVKPLAYQNSRGQSIDRPYGYVALGLFKDQQEIDNSPSQTQLQSVIRPGDIKYKDMNGDGVITTDDQTYFGYARNPEIMYGFGVTLGYKSFDISVFFTGAARSTFFLGGRPVWAFMDGVGNYNIIKEYYDNRWIPGANNANAKYPSVIDVKNTNNYVTNTLYAANGNYLRLKSAEIGYNIPKGFSQKLGISNARFFVNGTNLLLWDHLKVIDPEQDNSNGVSFGSYPQVRTMNVGLQVTF</sequence>
<dbReference type="PROSITE" id="PS52016">
    <property type="entry name" value="TONB_DEPENDENT_REC_3"/>
    <property type="match status" value="1"/>
</dbReference>
<dbReference type="Gene3D" id="2.60.40.1120">
    <property type="entry name" value="Carboxypeptidase-like, regulatory domain"/>
    <property type="match status" value="1"/>
</dbReference>
<keyword evidence="3" id="KW-0675">Receptor</keyword>
<dbReference type="InterPro" id="IPR012910">
    <property type="entry name" value="Plug_dom"/>
</dbReference>
<dbReference type="EMBL" id="CP139558">
    <property type="protein sequence ID" value="WPU91468.1"/>
    <property type="molecule type" value="Genomic_DNA"/>
</dbReference>
<dbReference type="SUPFAM" id="SSF49464">
    <property type="entry name" value="Carboxypeptidase regulatory domain-like"/>
    <property type="match status" value="1"/>
</dbReference>
<comment type="subcellular location">
    <subcellularLocation>
        <location evidence="1">Cell outer membrane</location>
        <topology evidence="1">Multi-pass membrane protein</topology>
    </subcellularLocation>
</comment>
<keyword evidence="1" id="KW-1134">Transmembrane beta strand</keyword>